<gene>
    <name evidence="8" type="ORF">OXX778_LOCUS3576</name>
</gene>
<protein>
    <recommendedName>
        <fullName evidence="7">Tetraspanin</fullName>
    </recommendedName>
</protein>
<dbReference type="PIRSF" id="PIRSF002419">
    <property type="entry name" value="Tetraspanin"/>
    <property type="match status" value="1"/>
</dbReference>
<dbReference type="AlphaFoldDB" id="A0A813NTY5"/>
<feature type="transmembrane region" description="Helical" evidence="7">
    <location>
        <begin position="96"/>
        <end position="118"/>
    </location>
</feature>
<evidence type="ECO:0000256" key="4">
    <source>
        <dbReference type="ARBA" id="ARBA00022989"/>
    </source>
</evidence>
<reference evidence="8" key="1">
    <citation type="submission" date="2021-02" db="EMBL/GenBank/DDBJ databases">
        <authorList>
            <person name="Nowell W R."/>
        </authorList>
    </citation>
    <scope>NUCLEOTIDE SEQUENCE</scope>
    <source>
        <strain evidence="8">Ploen Becks lab</strain>
    </source>
</reference>
<dbReference type="SUPFAM" id="SSF48652">
    <property type="entry name" value="Tetraspanin"/>
    <property type="match status" value="1"/>
</dbReference>
<feature type="transmembrane region" description="Helical" evidence="7">
    <location>
        <begin position="242"/>
        <end position="263"/>
    </location>
</feature>
<dbReference type="PANTHER" id="PTHR19282:SF431">
    <property type="entry name" value="TETRASPANIN 26A, ISOFORM B-RELATED"/>
    <property type="match status" value="1"/>
</dbReference>
<dbReference type="Proteomes" id="UP000663879">
    <property type="component" value="Unassembled WGS sequence"/>
</dbReference>
<evidence type="ECO:0000313" key="9">
    <source>
        <dbReference type="Proteomes" id="UP000663879"/>
    </source>
</evidence>
<evidence type="ECO:0000313" key="8">
    <source>
        <dbReference type="EMBL" id="CAF0744530.1"/>
    </source>
</evidence>
<dbReference type="InterPro" id="IPR018499">
    <property type="entry name" value="Tetraspanin/Peripherin"/>
</dbReference>
<accession>A0A813NTY5</accession>
<feature type="disulfide bond" evidence="6">
    <location>
        <begin position="157"/>
        <end position="189"/>
    </location>
</feature>
<keyword evidence="5 7" id="KW-0472">Membrane</keyword>
<name>A0A813NTY5_9BILA</name>
<dbReference type="PANTHER" id="PTHR19282">
    <property type="entry name" value="TETRASPANIN"/>
    <property type="match status" value="1"/>
</dbReference>
<feature type="disulfide bond" evidence="6">
    <location>
        <begin position="158"/>
        <end position="174"/>
    </location>
</feature>
<dbReference type="InterPro" id="IPR000301">
    <property type="entry name" value="Tetraspanin_animals"/>
</dbReference>
<keyword evidence="6" id="KW-1015">Disulfide bond</keyword>
<evidence type="ECO:0000256" key="7">
    <source>
        <dbReference type="RuleBase" id="RU361218"/>
    </source>
</evidence>
<evidence type="ECO:0000256" key="3">
    <source>
        <dbReference type="ARBA" id="ARBA00022692"/>
    </source>
</evidence>
<proteinExistence type="inferred from homology"/>
<feature type="transmembrane region" description="Helical" evidence="7">
    <location>
        <begin position="64"/>
        <end position="84"/>
    </location>
</feature>
<comment type="similarity">
    <text evidence="2 7">Belongs to the tetraspanin (TM4SF) family.</text>
</comment>
<evidence type="ECO:0000256" key="1">
    <source>
        <dbReference type="ARBA" id="ARBA00004141"/>
    </source>
</evidence>
<dbReference type="OrthoDB" id="10051815at2759"/>
<dbReference type="PRINTS" id="PR00259">
    <property type="entry name" value="TMFOUR"/>
</dbReference>
<dbReference type="GO" id="GO:0005886">
    <property type="term" value="C:plasma membrane"/>
    <property type="evidence" value="ECO:0007669"/>
    <property type="project" value="TreeGrafter"/>
</dbReference>
<dbReference type="Pfam" id="PF00335">
    <property type="entry name" value="Tetraspanin"/>
    <property type="match status" value="1"/>
</dbReference>
<sequence length="290" mass="32876">MRCRSDPDHVVEPILKYFLTFFNLVVFLMSICCIIGGSWLLYQRDSVQNNKTNVESVFDITTDLGAYLIAIGCIGIIFAIIGCAATIRESIFFLRIYMFILILITVLNLIVGVIFLIYSGKITTAIQTKLEKTYILNYYDDDEIKSLFDLLQGQYSCCGIQNYTDWNSNPYHNCNSTQSALSCLVPVSCCKDYEKNKETLNLFCSREVLKDSSLVSNINTMGCRQAIITLAQYGVKILSSCLVGITIILAITIVLVQYLLILIRKEQALYNAKNRYSTLDNDDEIMDYLN</sequence>
<keyword evidence="3 7" id="KW-0812">Transmembrane</keyword>
<evidence type="ECO:0000256" key="2">
    <source>
        <dbReference type="ARBA" id="ARBA00006840"/>
    </source>
</evidence>
<dbReference type="EMBL" id="CAJNOC010000320">
    <property type="protein sequence ID" value="CAF0744530.1"/>
    <property type="molecule type" value="Genomic_DNA"/>
</dbReference>
<dbReference type="InterPro" id="IPR008952">
    <property type="entry name" value="Tetraspanin_EC2_sf"/>
</dbReference>
<feature type="transmembrane region" description="Helical" evidence="7">
    <location>
        <begin position="21"/>
        <end position="42"/>
    </location>
</feature>
<evidence type="ECO:0000256" key="6">
    <source>
        <dbReference type="PIRSR" id="PIRSR002419-1"/>
    </source>
</evidence>
<dbReference type="Gene3D" id="1.10.1450.10">
    <property type="entry name" value="Tetraspanin"/>
    <property type="match status" value="1"/>
</dbReference>
<comment type="caution">
    <text evidence="8">The sequence shown here is derived from an EMBL/GenBank/DDBJ whole genome shotgun (WGS) entry which is preliminary data.</text>
</comment>
<keyword evidence="4 7" id="KW-1133">Transmembrane helix</keyword>
<comment type="subcellular location">
    <subcellularLocation>
        <location evidence="1 7">Membrane</location>
        <topology evidence="1 7">Multi-pass membrane protein</topology>
    </subcellularLocation>
</comment>
<evidence type="ECO:0000256" key="5">
    <source>
        <dbReference type="ARBA" id="ARBA00023136"/>
    </source>
</evidence>
<keyword evidence="9" id="KW-1185">Reference proteome</keyword>
<organism evidence="8 9">
    <name type="scientific">Brachionus calyciflorus</name>
    <dbReference type="NCBI Taxonomy" id="104777"/>
    <lineage>
        <taxon>Eukaryota</taxon>
        <taxon>Metazoa</taxon>
        <taxon>Spiralia</taxon>
        <taxon>Gnathifera</taxon>
        <taxon>Rotifera</taxon>
        <taxon>Eurotatoria</taxon>
        <taxon>Monogononta</taxon>
        <taxon>Pseudotrocha</taxon>
        <taxon>Ploima</taxon>
        <taxon>Brachionidae</taxon>
        <taxon>Brachionus</taxon>
    </lineage>
</organism>